<dbReference type="GO" id="GO:0003700">
    <property type="term" value="F:DNA-binding transcription factor activity"/>
    <property type="evidence" value="ECO:0007669"/>
    <property type="project" value="TreeGrafter"/>
</dbReference>
<dbReference type="PANTHER" id="PTHR30146:SF109">
    <property type="entry name" value="HTH-TYPE TRANSCRIPTIONAL REGULATOR GALS"/>
    <property type="match status" value="1"/>
</dbReference>
<keyword evidence="1" id="KW-0805">Transcription regulation</keyword>
<dbReference type="Gene3D" id="1.10.260.40">
    <property type="entry name" value="lambda repressor-like DNA-binding domains"/>
    <property type="match status" value="1"/>
</dbReference>
<dbReference type="InterPro" id="IPR046335">
    <property type="entry name" value="LacI/GalR-like_sensor"/>
</dbReference>
<dbReference type="Pfam" id="PF00356">
    <property type="entry name" value="LacI"/>
    <property type="match status" value="1"/>
</dbReference>
<evidence type="ECO:0000313" key="7">
    <source>
        <dbReference type="Proteomes" id="UP000196655"/>
    </source>
</evidence>
<name>A0A211ZUX9_9PROT</name>
<dbReference type="InterPro" id="IPR010982">
    <property type="entry name" value="Lambda_DNA-bd_dom_sf"/>
</dbReference>
<proteinExistence type="predicted"/>
<comment type="caution">
    <text evidence="6">The sequence shown here is derived from an EMBL/GenBank/DDBJ whole genome shotgun (WGS) entry which is preliminary data.</text>
</comment>
<dbReference type="SUPFAM" id="SSF47413">
    <property type="entry name" value="lambda repressor-like DNA-binding domains"/>
    <property type="match status" value="1"/>
</dbReference>
<dbReference type="Pfam" id="PF13377">
    <property type="entry name" value="Peripla_BP_3"/>
    <property type="match status" value="1"/>
</dbReference>
<dbReference type="GO" id="GO:0000976">
    <property type="term" value="F:transcription cis-regulatory region binding"/>
    <property type="evidence" value="ECO:0007669"/>
    <property type="project" value="TreeGrafter"/>
</dbReference>
<sequence>MARVKARLKDIAAKTGYGVNTVSLALRGSTRISAAAREIISKAAEELDYVPNHFAKSLVSLRSNTVGLILHDVTNPILTSAAQMIQLALAERGYSVLFATSNGSFEEEIRAIEMFQTRMVDGILIYPLLHSRLDHLQKLRQRNSPIVLLVGLCETGIDAVGIDEFTGAYDATRHLIDRGHRRIGALIPEVGTPQKKSEGYLAALRAAGMEIDPALIGYAPSHTIESGIEAMDAVMSLADRPTAVFASSDVLALGALRWTRINDLAVPEQVAIAGFDNIDAARFAATPISTIDNNVGELARLAVARLLELIGSEGPLPPPSTTLLHGQLIVRESTMRRDEEPPVTRPASEQGAS</sequence>
<keyword evidence="3" id="KW-0804">Transcription</keyword>
<evidence type="ECO:0000256" key="2">
    <source>
        <dbReference type="ARBA" id="ARBA00023125"/>
    </source>
</evidence>
<feature type="domain" description="HTH lacI-type" evidence="5">
    <location>
        <begin position="6"/>
        <end position="60"/>
    </location>
</feature>
<feature type="compositionally biased region" description="Basic and acidic residues" evidence="4">
    <location>
        <begin position="333"/>
        <end position="342"/>
    </location>
</feature>
<dbReference type="Gene3D" id="3.40.50.2300">
    <property type="match status" value="2"/>
</dbReference>
<dbReference type="InterPro" id="IPR000843">
    <property type="entry name" value="HTH_LacI"/>
</dbReference>
<dbReference type="OrthoDB" id="9772505at2"/>
<dbReference type="InterPro" id="IPR028082">
    <property type="entry name" value="Peripla_BP_I"/>
</dbReference>
<evidence type="ECO:0000256" key="4">
    <source>
        <dbReference type="SAM" id="MobiDB-lite"/>
    </source>
</evidence>
<organism evidence="6 7">
    <name type="scientific">Inquilinus limosus</name>
    <dbReference type="NCBI Taxonomy" id="171674"/>
    <lineage>
        <taxon>Bacteria</taxon>
        <taxon>Pseudomonadati</taxon>
        <taxon>Pseudomonadota</taxon>
        <taxon>Alphaproteobacteria</taxon>
        <taxon>Rhodospirillales</taxon>
        <taxon>Rhodospirillaceae</taxon>
        <taxon>Inquilinus</taxon>
    </lineage>
</organism>
<dbReference type="PROSITE" id="PS50932">
    <property type="entry name" value="HTH_LACI_2"/>
    <property type="match status" value="1"/>
</dbReference>
<evidence type="ECO:0000313" key="6">
    <source>
        <dbReference type="EMBL" id="OWJ69098.1"/>
    </source>
</evidence>
<gene>
    <name evidence="6" type="ORF">BWR60_00725</name>
</gene>
<dbReference type="RefSeq" id="WP_088149087.1">
    <property type="nucleotide sequence ID" value="NZ_NHON01000001.1"/>
</dbReference>
<dbReference type="PANTHER" id="PTHR30146">
    <property type="entry name" value="LACI-RELATED TRANSCRIPTIONAL REPRESSOR"/>
    <property type="match status" value="1"/>
</dbReference>
<keyword evidence="7" id="KW-1185">Reference proteome</keyword>
<dbReference type="CDD" id="cd06267">
    <property type="entry name" value="PBP1_LacI_sugar_binding-like"/>
    <property type="match status" value="1"/>
</dbReference>
<dbReference type="SUPFAM" id="SSF53822">
    <property type="entry name" value="Periplasmic binding protein-like I"/>
    <property type="match status" value="1"/>
</dbReference>
<dbReference type="EMBL" id="NHON01000001">
    <property type="protein sequence ID" value="OWJ69098.1"/>
    <property type="molecule type" value="Genomic_DNA"/>
</dbReference>
<dbReference type="AlphaFoldDB" id="A0A211ZUX9"/>
<evidence type="ECO:0000259" key="5">
    <source>
        <dbReference type="PROSITE" id="PS50932"/>
    </source>
</evidence>
<dbReference type="SMART" id="SM00354">
    <property type="entry name" value="HTH_LACI"/>
    <property type="match status" value="1"/>
</dbReference>
<keyword evidence="2" id="KW-0238">DNA-binding</keyword>
<reference evidence="7" key="1">
    <citation type="submission" date="2017-05" db="EMBL/GenBank/DDBJ databases">
        <authorList>
            <person name="Macchi M."/>
            <person name="Festa S."/>
            <person name="Coppotelli B.M."/>
            <person name="Morelli I.S."/>
        </authorList>
    </citation>
    <scope>NUCLEOTIDE SEQUENCE [LARGE SCALE GENOMIC DNA]</scope>
    <source>
        <strain evidence="7">I</strain>
    </source>
</reference>
<evidence type="ECO:0000256" key="1">
    <source>
        <dbReference type="ARBA" id="ARBA00023015"/>
    </source>
</evidence>
<evidence type="ECO:0000256" key="3">
    <source>
        <dbReference type="ARBA" id="ARBA00023163"/>
    </source>
</evidence>
<accession>A0A211ZUX9</accession>
<feature type="region of interest" description="Disordered" evidence="4">
    <location>
        <begin position="332"/>
        <end position="353"/>
    </location>
</feature>
<dbReference type="Proteomes" id="UP000196655">
    <property type="component" value="Unassembled WGS sequence"/>
</dbReference>
<protein>
    <submittedName>
        <fullName evidence="6">LacI family transcriptional regulator</fullName>
    </submittedName>
</protein>
<dbReference type="CDD" id="cd01392">
    <property type="entry name" value="HTH_LacI"/>
    <property type="match status" value="1"/>
</dbReference>